<feature type="compositionally biased region" description="Low complexity" evidence="13">
    <location>
        <begin position="365"/>
        <end position="378"/>
    </location>
</feature>
<keyword evidence="7" id="KW-0319">Glycerol metabolism</keyword>
<dbReference type="UniPathway" id="UPA00617">
    <property type="reaction ID" value="UER00669"/>
</dbReference>
<evidence type="ECO:0000256" key="6">
    <source>
        <dbReference type="ARBA" id="ARBA00022777"/>
    </source>
</evidence>
<dbReference type="GO" id="GO:0005524">
    <property type="term" value="F:ATP binding"/>
    <property type="evidence" value="ECO:0007669"/>
    <property type="project" value="UniProtKB-KW"/>
</dbReference>
<dbReference type="HOGENOM" id="CLU_017054_6_0_1"/>
<dbReference type="Gene3D" id="1.25.40.340">
    <property type="match status" value="1"/>
</dbReference>
<dbReference type="GO" id="GO:0050354">
    <property type="term" value="F:triokinase activity"/>
    <property type="evidence" value="ECO:0007669"/>
    <property type="project" value="UniProtKB-EC"/>
</dbReference>
<evidence type="ECO:0000256" key="10">
    <source>
        <dbReference type="ARBA" id="ARBA00048898"/>
    </source>
</evidence>
<evidence type="ECO:0000259" key="14">
    <source>
        <dbReference type="PROSITE" id="PS51480"/>
    </source>
</evidence>
<dbReference type="Gene3D" id="3.40.50.10440">
    <property type="entry name" value="Dihydroxyacetone kinase, domain 1"/>
    <property type="match status" value="1"/>
</dbReference>
<dbReference type="GO" id="GO:0004371">
    <property type="term" value="F:glycerone kinase activity"/>
    <property type="evidence" value="ECO:0007669"/>
    <property type="project" value="UniProtKB-EC"/>
</dbReference>
<dbReference type="FunFam" id="3.40.50.10440:FF:000001">
    <property type="entry name" value="Dihydroxyacetone kinase, DhaK subunit"/>
    <property type="match status" value="1"/>
</dbReference>
<comment type="function">
    <text evidence="1">Catalyzes both the phosphorylation of dihydroxyacetone and of glyceraldehyde.</text>
</comment>
<dbReference type="GO" id="GO:0005829">
    <property type="term" value="C:cytosol"/>
    <property type="evidence" value="ECO:0007669"/>
    <property type="project" value="TreeGrafter"/>
</dbReference>
<evidence type="ECO:0000256" key="1">
    <source>
        <dbReference type="ARBA" id="ARBA00003264"/>
    </source>
</evidence>
<evidence type="ECO:0000256" key="8">
    <source>
        <dbReference type="ARBA" id="ARBA00022840"/>
    </source>
</evidence>
<dbReference type="PANTHER" id="PTHR28629">
    <property type="entry name" value="TRIOKINASE/FMN CYCLASE"/>
    <property type="match status" value="1"/>
</dbReference>
<feature type="binding site" evidence="12">
    <location>
        <begin position="56"/>
        <end position="59"/>
    </location>
    <ligand>
        <name>substrate</name>
    </ligand>
</feature>
<dbReference type="InParanoid" id="H6BVK6"/>
<dbReference type="eggNOG" id="KOG2426">
    <property type="taxonomic scope" value="Eukaryota"/>
</dbReference>
<dbReference type="InterPro" id="IPR012734">
    <property type="entry name" value="DhaK_ATP"/>
</dbReference>
<dbReference type="InterPro" id="IPR004006">
    <property type="entry name" value="DhaK_dom"/>
</dbReference>
<dbReference type="STRING" id="858893.H6BVK6"/>
<feature type="domain" description="DhaL" evidence="14">
    <location>
        <begin position="389"/>
        <end position="588"/>
    </location>
</feature>
<evidence type="ECO:0000259" key="15">
    <source>
        <dbReference type="PROSITE" id="PS51481"/>
    </source>
</evidence>
<keyword evidence="17" id="KW-1185">Reference proteome</keyword>
<dbReference type="PANTHER" id="PTHR28629:SF14">
    <property type="entry name" value="DIHYDROXYACETONE KINASE 1"/>
    <property type="match status" value="1"/>
</dbReference>
<evidence type="ECO:0000256" key="9">
    <source>
        <dbReference type="ARBA" id="ARBA00047974"/>
    </source>
</evidence>
<dbReference type="SUPFAM" id="SSF82549">
    <property type="entry name" value="DAK1/DegV-like"/>
    <property type="match status" value="1"/>
</dbReference>
<comment type="pathway">
    <text evidence="2">Polyol metabolism; glycerol fermentation; glycerone phosphate from glycerol (oxidative route): step 2/2.</text>
</comment>
<dbReference type="SUPFAM" id="SSF101473">
    <property type="entry name" value="DhaL-like"/>
    <property type="match status" value="1"/>
</dbReference>
<dbReference type="NCBIfam" id="TIGR02361">
    <property type="entry name" value="dak_ATP"/>
    <property type="match status" value="1"/>
</dbReference>
<name>H6BVK6_EXODN</name>
<dbReference type="InterPro" id="IPR050861">
    <property type="entry name" value="Dihydroxyacetone_Kinase"/>
</dbReference>
<feature type="active site" description="Tele-hemiaminal-histidine intermediate" evidence="11">
    <location>
        <position position="227"/>
    </location>
</feature>
<evidence type="ECO:0000256" key="4">
    <source>
        <dbReference type="ARBA" id="ARBA00022679"/>
    </source>
</evidence>
<dbReference type="AlphaFoldDB" id="H6BVK6"/>
<feature type="region of interest" description="Disordered" evidence="13">
    <location>
        <begin position="352"/>
        <end position="378"/>
    </location>
</feature>
<evidence type="ECO:0000256" key="13">
    <source>
        <dbReference type="SAM" id="MobiDB-lite"/>
    </source>
</evidence>
<evidence type="ECO:0000256" key="12">
    <source>
        <dbReference type="PIRSR" id="PIRSR612734-2"/>
    </source>
</evidence>
<comment type="catalytic activity">
    <reaction evidence="9">
        <text>D-glyceraldehyde + ATP = D-glyceraldehyde 3-phosphate + ADP + H(+)</text>
        <dbReference type="Rhea" id="RHEA:13941"/>
        <dbReference type="ChEBI" id="CHEBI:15378"/>
        <dbReference type="ChEBI" id="CHEBI:17378"/>
        <dbReference type="ChEBI" id="CHEBI:30616"/>
        <dbReference type="ChEBI" id="CHEBI:59776"/>
        <dbReference type="ChEBI" id="CHEBI:456216"/>
        <dbReference type="EC" id="2.7.1.28"/>
    </reaction>
</comment>
<dbReference type="GO" id="GO:0019588">
    <property type="term" value="P:anaerobic glycerol catabolic process"/>
    <property type="evidence" value="ECO:0007669"/>
    <property type="project" value="UniProtKB-UniPathway"/>
</dbReference>
<gene>
    <name evidence="16" type="ORF">HMPREF1120_03220</name>
</gene>
<keyword evidence="4" id="KW-0808">Transferase</keyword>
<reference evidence="16" key="1">
    <citation type="submission" date="2011-07" db="EMBL/GenBank/DDBJ databases">
        <title>The Genome Sequence of Exophiala (Wangiella) dermatitidis NIH/UT8656.</title>
        <authorList>
            <consortium name="The Broad Institute Genome Sequencing Platform"/>
            <person name="Cuomo C."/>
            <person name="Wang Z."/>
            <person name="Hunicke-Smith S."/>
            <person name="Szanislo P.J."/>
            <person name="Earl A."/>
            <person name="Young S.K."/>
            <person name="Zeng Q."/>
            <person name="Gargeya S."/>
            <person name="Fitzgerald M."/>
            <person name="Haas B."/>
            <person name="Abouelleil A."/>
            <person name="Alvarado L."/>
            <person name="Arachchi H.M."/>
            <person name="Berlin A."/>
            <person name="Brown A."/>
            <person name="Chapman S.B."/>
            <person name="Chen Z."/>
            <person name="Dunbar C."/>
            <person name="Freedman E."/>
            <person name="Gearin G."/>
            <person name="Gellesch M."/>
            <person name="Goldberg J."/>
            <person name="Griggs A."/>
            <person name="Gujja S."/>
            <person name="Heiman D."/>
            <person name="Howarth C."/>
            <person name="Larson L."/>
            <person name="Lui A."/>
            <person name="MacDonald P.J.P."/>
            <person name="Montmayeur A."/>
            <person name="Murphy C."/>
            <person name="Neiman D."/>
            <person name="Pearson M."/>
            <person name="Priest M."/>
            <person name="Roberts A."/>
            <person name="Saif S."/>
            <person name="Shea T."/>
            <person name="Shenoy N."/>
            <person name="Sisk P."/>
            <person name="Stolte C."/>
            <person name="Sykes S."/>
            <person name="Wortman J."/>
            <person name="Nusbaum C."/>
            <person name="Birren B."/>
        </authorList>
    </citation>
    <scope>NUCLEOTIDE SEQUENCE</scope>
    <source>
        <strain evidence="16">NIH/UT8656</strain>
    </source>
</reference>
<dbReference type="VEuPathDB" id="FungiDB:HMPREF1120_03220"/>
<feature type="binding site" evidence="12">
    <location>
        <position position="112"/>
    </location>
    <ligand>
        <name>substrate</name>
    </ligand>
</feature>
<accession>H6BVK6</accession>
<comment type="similarity">
    <text evidence="3">Belongs to the dihydroxyacetone kinase (DAK) family.</text>
</comment>
<sequence>MQTKHFVNDADKLVAAGLRSLIITRPELRLDAENKIIYAPEPWHGSSRVSIISGGGSGHEPSFTGFVGDGFLSASVAGTVFASPSSRQVLTAIENVDGSKGVLVTVMNYTGDVLNFGVALEKAKARNPGLQIEMLVVGDDVGVPRSRAGKVGRRGIAGTVLVHKVTGAMAAAGFELQDVVRVGRLVAENLASIGVSLSHVHVPGRPRGEATEGSLGADDVEVGMGIHNEAGCARRSGAEAEASSVVAEMLRQLLDTTDSERNFLPKRTSEMVVLVNNLGALSVLELSAVVTEVVDQLQQQYRIKPVRVFAGTFMTSLDGPGFSISLLNNVDTGVNKTLLELLDAPSNVSGWQVPAREEVSSGKRGAASTTSQTTTTGAQQECLLEADLDLAQRRLASGLKAIVAAEPEITKYDDVVGDGDCGTTLKRGAEAVLKSLSTSPPQNIIALLDQVAAAVEDTMDGTSGALYTIFLNSLTHYFKLHAGEKTTVDTTFWSKALESTLTALTKYTPAQVGDRTLMDALLPFAQSLQATGDFKQASQAAKEGAAKTAAMRPGLGRSVYIGNEETWLGKIPDPGAWGLSKFFEGLAQ</sequence>
<dbReference type="Proteomes" id="UP000007304">
    <property type="component" value="Unassembled WGS sequence"/>
</dbReference>
<evidence type="ECO:0000256" key="2">
    <source>
        <dbReference type="ARBA" id="ARBA00004778"/>
    </source>
</evidence>
<evidence type="ECO:0000256" key="5">
    <source>
        <dbReference type="ARBA" id="ARBA00022741"/>
    </source>
</evidence>
<dbReference type="PROSITE" id="PS51481">
    <property type="entry name" value="DHAK"/>
    <property type="match status" value="1"/>
</dbReference>
<feature type="domain" description="DhaK" evidence="15">
    <location>
        <begin position="9"/>
        <end position="351"/>
    </location>
</feature>
<organism evidence="16 17">
    <name type="scientific">Exophiala dermatitidis (strain ATCC 34100 / CBS 525.76 / NIH/UT8656)</name>
    <name type="common">Black yeast</name>
    <name type="synonym">Wangiella dermatitidis</name>
    <dbReference type="NCBI Taxonomy" id="858893"/>
    <lineage>
        <taxon>Eukaryota</taxon>
        <taxon>Fungi</taxon>
        <taxon>Dikarya</taxon>
        <taxon>Ascomycota</taxon>
        <taxon>Pezizomycotina</taxon>
        <taxon>Eurotiomycetes</taxon>
        <taxon>Chaetothyriomycetidae</taxon>
        <taxon>Chaetothyriales</taxon>
        <taxon>Herpotrichiellaceae</taxon>
        <taxon>Exophiala</taxon>
    </lineage>
</organism>
<dbReference type="SMART" id="SM01120">
    <property type="entry name" value="Dak2"/>
    <property type="match status" value="1"/>
</dbReference>
<proteinExistence type="inferred from homology"/>
<keyword evidence="5" id="KW-0547">Nucleotide-binding</keyword>
<dbReference type="FunFam" id="3.30.1180.20:FF:000001">
    <property type="entry name" value="Dihydroxyacetone kinase 1"/>
    <property type="match status" value="1"/>
</dbReference>
<dbReference type="InterPro" id="IPR004007">
    <property type="entry name" value="DhaL_dom"/>
</dbReference>
<dbReference type="Pfam" id="PF02734">
    <property type="entry name" value="Dak2"/>
    <property type="match status" value="1"/>
</dbReference>
<evidence type="ECO:0000256" key="3">
    <source>
        <dbReference type="ARBA" id="ARBA00008757"/>
    </source>
</evidence>
<comment type="catalytic activity">
    <reaction evidence="10">
        <text>dihydroxyacetone + ATP = dihydroxyacetone phosphate + ADP + H(+)</text>
        <dbReference type="Rhea" id="RHEA:15773"/>
        <dbReference type="ChEBI" id="CHEBI:15378"/>
        <dbReference type="ChEBI" id="CHEBI:16016"/>
        <dbReference type="ChEBI" id="CHEBI:30616"/>
        <dbReference type="ChEBI" id="CHEBI:57642"/>
        <dbReference type="ChEBI" id="CHEBI:456216"/>
        <dbReference type="EC" id="2.7.1.29"/>
    </reaction>
</comment>
<evidence type="ECO:0000313" key="16">
    <source>
        <dbReference type="EMBL" id="EHY55064.1"/>
    </source>
</evidence>
<dbReference type="GeneID" id="20307859"/>
<dbReference type="FunCoup" id="H6BVK6">
    <property type="interactions" value="545"/>
</dbReference>
<dbReference type="InterPro" id="IPR036117">
    <property type="entry name" value="DhaL_dom_sf"/>
</dbReference>
<dbReference type="RefSeq" id="XP_009155525.1">
    <property type="nucleotide sequence ID" value="XM_009157277.1"/>
</dbReference>
<evidence type="ECO:0000256" key="11">
    <source>
        <dbReference type="PIRSR" id="PIRSR612734-1"/>
    </source>
</evidence>
<dbReference type="OMA" id="QCDIENK"/>
<keyword evidence="8" id="KW-0067">ATP-binding</keyword>
<evidence type="ECO:0000313" key="17">
    <source>
        <dbReference type="Proteomes" id="UP000007304"/>
    </source>
</evidence>
<dbReference type="Gene3D" id="3.30.1180.20">
    <property type="entry name" value="Dihydroxyacetone kinase, domain 2"/>
    <property type="match status" value="1"/>
</dbReference>
<dbReference type="FunFam" id="1.25.40.340:FF:000001">
    <property type="entry name" value="Dihydroxyacetone kinase 1"/>
    <property type="match status" value="1"/>
</dbReference>
<dbReference type="EMBL" id="JH226132">
    <property type="protein sequence ID" value="EHY55064.1"/>
    <property type="molecule type" value="Genomic_DNA"/>
</dbReference>
<protein>
    <submittedName>
        <fullName evidence="16">Dihydroxyacetone kinase</fullName>
    </submittedName>
</protein>
<keyword evidence="6 16" id="KW-0418">Kinase</keyword>
<dbReference type="Pfam" id="PF02733">
    <property type="entry name" value="Dak1"/>
    <property type="match status" value="1"/>
</dbReference>
<dbReference type="PROSITE" id="PS51480">
    <property type="entry name" value="DHAL"/>
    <property type="match status" value="1"/>
</dbReference>
<evidence type="ECO:0000256" key="7">
    <source>
        <dbReference type="ARBA" id="ARBA00022798"/>
    </source>
</evidence>